<dbReference type="EMBL" id="BSEV01000001">
    <property type="protein sequence ID" value="GLK07707.1"/>
    <property type="molecule type" value="Genomic_DNA"/>
</dbReference>
<evidence type="ECO:0000256" key="1">
    <source>
        <dbReference type="SAM" id="MobiDB-lite"/>
    </source>
</evidence>
<keyword evidence="2" id="KW-0472">Membrane</keyword>
<dbReference type="Pfam" id="PF13400">
    <property type="entry name" value="Tad"/>
    <property type="match status" value="1"/>
</dbReference>
<dbReference type="AlphaFoldDB" id="A0A9W6MB59"/>
<protein>
    <recommendedName>
        <fullName evidence="3">Putative Flp pilus-assembly TadG-like N-terminal domain-containing protein</fullName>
    </recommendedName>
</protein>
<evidence type="ECO:0000313" key="5">
    <source>
        <dbReference type="Proteomes" id="UP001143474"/>
    </source>
</evidence>
<dbReference type="InterPro" id="IPR028087">
    <property type="entry name" value="Tad_N"/>
</dbReference>
<feature type="compositionally biased region" description="Basic and acidic residues" evidence="1">
    <location>
        <begin position="10"/>
        <end position="45"/>
    </location>
</feature>
<dbReference type="Proteomes" id="UP001143474">
    <property type="component" value="Unassembled WGS sequence"/>
</dbReference>
<evidence type="ECO:0000256" key="2">
    <source>
        <dbReference type="SAM" id="Phobius"/>
    </source>
</evidence>
<organism evidence="4 5">
    <name type="scientific">Streptosporangium carneum</name>
    <dbReference type="NCBI Taxonomy" id="47481"/>
    <lineage>
        <taxon>Bacteria</taxon>
        <taxon>Bacillati</taxon>
        <taxon>Actinomycetota</taxon>
        <taxon>Actinomycetes</taxon>
        <taxon>Streptosporangiales</taxon>
        <taxon>Streptosporangiaceae</taxon>
        <taxon>Streptosporangium</taxon>
    </lineage>
</organism>
<dbReference type="NCBIfam" id="TIGR03816">
    <property type="entry name" value="tadE_like_DECH"/>
    <property type="match status" value="1"/>
</dbReference>
<gene>
    <name evidence="4" type="ORF">GCM10017600_11120</name>
</gene>
<feature type="transmembrane region" description="Helical" evidence="2">
    <location>
        <begin position="63"/>
        <end position="85"/>
    </location>
</feature>
<evidence type="ECO:0000259" key="3">
    <source>
        <dbReference type="Pfam" id="PF13400"/>
    </source>
</evidence>
<evidence type="ECO:0000313" key="4">
    <source>
        <dbReference type="EMBL" id="GLK07707.1"/>
    </source>
</evidence>
<reference evidence="4" key="2">
    <citation type="submission" date="2023-01" db="EMBL/GenBank/DDBJ databases">
        <authorList>
            <person name="Sun Q."/>
            <person name="Evtushenko L."/>
        </authorList>
    </citation>
    <scope>NUCLEOTIDE SEQUENCE</scope>
    <source>
        <strain evidence="4">VKM Ac-2007</strain>
    </source>
</reference>
<sequence length="193" mass="19967">MGEAGETNGEEGREETSGETGGERRDGRGAERRAESGETGGEGRRGRQAGSGGQAGKGDRGAATIWVVGLMTLIFIVATAIVFAGTARVARHRARSAADLSALTAARLAFADPERGCGKASLLATSNGARLVRCSVDGYGIADVQVTVRFSLPVLGGRVITTAARAGPVHIADAVDETASFTWSETRSHGRRR</sequence>
<reference evidence="4" key="1">
    <citation type="journal article" date="2014" name="Int. J. Syst. Evol. Microbiol.">
        <title>Complete genome sequence of Corynebacterium casei LMG S-19264T (=DSM 44701T), isolated from a smear-ripened cheese.</title>
        <authorList>
            <consortium name="US DOE Joint Genome Institute (JGI-PGF)"/>
            <person name="Walter F."/>
            <person name="Albersmeier A."/>
            <person name="Kalinowski J."/>
            <person name="Ruckert C."/>
        </authorList>
    </citation>
    <scope>NUCLEOTIDE SEQUENCE</scope>
    <source>
        <strain evidence="4">VKM Ac-2007</strain>
    </source>
</reference>
<comment type="caution">
    <text evidence="4">The sequence shown here is derived from an EMBL/GenBank/DDBJ whole genome shotgun (WGS) entry which is preliminary data.</text>
</comment>
<feature type="domain" description="Putative Flp pilus-assembly TadG-like N-terminal" evidence="3">
    <location>
        <begin position="61"/>
        <end position="107"/>
    </location>
</feature>
<proteinExistence type="predicted"/>
<keyword evidence="2" id="KW-0812">Transmembrane</keyword>
<dbReference type="RefSeq" id="WP_271216356.1">
    <property type="nucleotide sequence ID" value="NZ_BAAAVD010000033.1"/>
</dbReference>
<keyword evidence="2" id="KW-1133">Transmembrane helix</keyword>
<dbReference type="InterPro" id="IPR021202">
    <property type="entry name" value="Rv3654c-like"/>
</dbReference>
<feature type="region of interest" description="Disordered" evidence="1">
    <location>
        <begin position="1"/>
        <end position="59"/>
    </location>
</feature>
<accession>A0A9W6MB59</accession>
<name>A0A9W6MB59_9ACTN</name>
<keyword evidence="5" id="KW-1185">Reference proteome</keyword>